<proteinExistence type="predicted"/>
<dbReference type="EMBL" id="QKKF02002184">
    <property type="protein sequence ID" value="RZF48478.1"/>
    <property type="molecule type" value="Genomic_DNA"/>
</dbReference>
<gene>
    <name evidence="3" type="ORF">LSTR_LSTR007756</name>
</gene>
<keyword evidence="4" id="KW-1185">Reference proteome</keyword>
<feature type="domain" description="DAD" evidence="2">
    <location>
        <begin position="46"/>
        <end position="81"/>
    </location>
</feature>
<dbReference type="PROSITE" id="PS51231">
    <property type="entry name" value="DAD"/>
    <property type="match status" value="1"/>
</dbReference>
<evidence type="ECO:0000313" key="4">
    <source>
        <dbReference type="Proteomes" id="UP000291343"/>
    </source>
</evidence>
<organism evidence="3 4">
    <name type="scientific">Laodelphax striatellus</name>
    <name type="common">Small brown planthopper</name>
    <name type="synonym">Delphax striatella</name>
    <dbReference type="NCBI Taxonomy" id="195883"/>
    <lineage>
        <taxon>Eukaryota</taxon>
        <taxon>Metazoa</taxon>
        <taxon>Ecdysozoa</taxon>
        <taxon>Arthropoda</taxon>
        <taxon>Hexapoda</taxon>
        <taxon>Insecta</taxon>
        <taxon>Pterygota</taxon>
        <taxon>Neoptera</taxon>
        <taxon>Paraneoptera</taxon>
        <taxon>Hemiptera</taxon>
        <taxon>Auchenorrhyncha</taxon>
        <taxon>Fulgoroidea</taxon>
        <taxon>Delphacidae</taxon>
        <taxon>Criomorphinae</taxon>
        <taxon>Laodelphax</taxon>
    </lineage>
</organism>
<dbReference type="InterPro" id="IPR014767">
    <property type="entry name" value="DAD_dom"/>
</dbReference>
<evidence type="ECO:0000313" key="3">
    <source>
        <dbReference type="EMBL" id="RZF48478.1"/>
    </source>
</evidence>
<reference evidence="3 4" key="1">
    <citation type="journal article" date="2017" name="Gigascience">
        <title>Genome sequence of the small brown planthopper, Laodelphax striatellus.</title>
        <authorList>
            <person name="Zhu J."/>
            <person name="Jiang F."/>
            <person name="Wang X."/>
            <person name="Yang P."/>
            <person name="Bao Y."/>
            <person name="Zhao W."/>
            <person name="Wang W."/>
            <person name="Lu H."/>
            <person name="Wang Q."/>
            <person name="Cui N."/>
            <person name="Li J."/>
            <person name="Chen X."/>
            <person name="Luo L."/>
            <person name="Yu J."/>
            <person name="Kang L."/>
            <person name="Cui F."/>
        </authorList>
    </citation>
    <scope>NUCLEOTIDE SEQUENCE [LARGE SCALE GENOMIC DNA]</scope>
    <source>
        <strain evidence="3">Lst14</strain>
    </source>
</reference>
<dbReference type="InParanoid" id="A0A482XSM8"/>
<dbReference type="AlphaFoldDB" id="A0A482XSM8"/>
<feature type="region of interest" description="Disordered" evidence="1">
    <location>
        <begin position="16"/>
        <end position="51"/>
    </location>
</feature>
<dbReference type="STRING" id="195883.A0A482XSM8"/>
<name>A0A482XSM8_LAOST</name>
<dbReference type="Proteomes" id="UP000291343">
    <property type="component" value="Unassembled WGS sequence"/>
</dbReference>
<evidence type="ECO:0000259" key="2">
    <source>
        <dbReference type="PROSITE" id="PS51231"/>
    </source>
</evidence>
<comment type="caution">
    <text evidence="3">The sequence shown here is derived from an EMBL/GenBank/DDBJ whole genome shotgun (WGS) entry which is preliminary data.</text>
</comment>
<feature type="compositionally biased region" description="Basic and acidic residues" evidence="1">
    <location>
        <begin position="94"/>
        <end position="106"/>
    </location>
</feature>
<sequence>MNSNWSKPFTFQLKKRTMERKNSRTVDHSTSNLLVNAKNATENGGGGGAKGEFDDLISALRTGDVFGEDMAKMKRSRKSRLNGNSPPRRNSAASREESRERVLRRQ</sequence>
<protein>
    <recommendedName>
        <fullName evidence="2">DAD domain-containing protein</fullName>
    </recommendedName>
</protein>
<dbReference type="OrthoDB" id="1104827at2759"/>
<feature type="region of interest" description="Disordered" evidence="1">
    <location>
        <begin position="68"/>
        <end position="106"/>
    </location>
</feature>
<accession>A0A482XSM8</accession>
<evidence type="ECO:0000256" key="1">
    <source>
        <dbReference type="SAM" id="MobiDB-lite"/>
    </source>
</evidence>